<feature type="transmembrane region" description="Helical" evidence="1">
    <location>
        <begin position="343"/>
        <end position="364"/>
    </location>
</feature>
<evidence type="ECO:0000313" key="2">
    <source>
        <dbReference type="EMBL" id="EDY20041.1"/>
    </source>
</evidence>
<proteinExistence type="predicted"/>
<dbReference type="EMBL" id="ABVL01000006">
    <property type="protein sequence ID" value="EDY20041.1"/>
    <property type="molecule type" value="Genomic_DNA"/>
</dbReference>
<sequence length="369" mass="40955">MAEISARSKFACPACGAEAQWNPAKQALVCPFCGTTSPMKAAPDAGGEIEEHDLVTALRNIPDEDRGWQTEKKSVKCQSCQAITVFDPTRVAQRCDFCGSSALIPVEDIKAPIRPESLLQFKITEANVRDIVRKWYGDVWFAPSALKSRALTDTVHGIYLPYWTFDAQTHADWTAESGYYYYETEYYTDSDGKQQSRQVQRTRWEPSGGALDHFFDDELVPASRGVPAPLLGKIEPFPTTTDLKPYDPGFLSGWVVEQYQIDLVAAAQKARENMDAQLQQMCAQQVPGDTHRMLQVSSDYAGQTFKHILVPVWVLAYTYGAQTFQVVVNGYTGAIAGKHPLSWVKILLTALAVIVVILILLAIAGSHQR</sequence>
<dbReference type="AlphaFoldDB" id="B4D129"/>
<dbReference type="PANTHER" id="PTHR37826:SF3">
    <property type="entry name" value="J DOMAIN-CONTAINING PROTEIN"/>
    <property type="match status" value="1"/>
</dbReference>
<evidence type="ECO:0008006" key="4">
    <source>
        <dbReference type="Google" id="ProtNLM"/>
    </source>
</evidence>
<reference evidence="2 3" key="1">
    <citation type="journal article" date="2011" name="J. Bacteriol.">
        <title>Genome sequence of Chthoniobacter flavus Ellin428, an aerobic heterotrophic soil bacterium.</title>
        <authorList>
            <person name="Kant R."/>
            <person name="van Passel M.W."/>
            <person name="Palva A."/>
            <person name="Lucas S."/>
            <person name="Lapidus A."/>
            <person name="Glavina Del Rio T."/>
            <person name="Dalin E."/>
            <person name="Tice H."/>
            <person name="Bruce D."/>
            <person name="Goodwin L."/>
            <person name="Pitluck S."/>
            <person name="Larimer F.W."/>
            <person name="Land M.L."/>
            <person name="Hauser L."/>
            <person name="Sangwan P."/>
            <person name="de Vos W.M."/>
            <person name="Janssen P.H."/>
            <person name="Smidt H."/>
        </authorList>
    </citation>
    <scope>NUCLEOTIDE SEQUENCE [LARGE SCALE GENOMIC DNA]</scope>
    <source>
        <strain evidence="2 3">Ellin428</strain>
    </source>
</reference>
<keyword evidence="3" id="KW-1185">Reference proteome</keyword>
<dbReference type="Gene3D" id="2.20.28.30">
    <property type="entry name" value="RNA polymerase ii, chain L"/>
    <property type="match status" value="1"/>
</dbReference>
<comment type="caution">
    <text evidence="2">The sequence shown here is derived from an EMBL/GenBank/DDBJ whole genome shotgun (WGS) entry which is preliminary data.</text>
</comment>
<name>B4D129_9BACT</name>
<dbReference type="Proteomes" id="UP000005824">
    <property type="component" value="Unassembled WGS sequence"/>
</dbReference>
<gene>
    <name evidence="2" type="ORF">CfE428DRAFT_2630</name>
</gene>
<keyword evidence="1" id="KW-0812">Transmembrane</keyword>
<dbReference type="PANTHER" id="PTHR37826">
    <property type="entry name" value="FLOTILLIN BAND_7_5 DOMAIN PROTEIN"/>
    <property type="match status" value="1"/>
</dbReference>
<dbReference type="InParanoid" id="B4D129"/>
<dbReference type="STRING" id="497964.CfE428DRAFT_2630"/>
<organism evidence="2 3">
    <name type="scientific">Chthoniobacter flavus Ellin428</name>
    <dbReference type="NCBI Taxonomy" id="497964"/>
    <lineage>
        <taxon>Bacteria</taxon>
        <taxon>Pseudomonadati</taxon>
        <taxon>Verrucomicrobiota</taxon>
        <taxon>Spartobacteria</taxon>
        <taxon>Chthoniobacterales</taxon>
        <taxon>Chthoniobacteraceae</taxon>
        <taxon>Chthoniobacter</taxon>
    </lineage>
</organism>
<keyword evidence="1" id="KW-0472">Membrane</keyword>
<dbReference type="eggNOG" id="COG1571">
    <property type="taxonomic scope" value="Bacteria"/>
</dbReference>
<dbReference type="RefSeq" id="WP_006979955.1">
    <property type="nucleotide sequence ID" value="NZ_ABVL01000006.1"/>
</dbReference>
<accession>B4D129</accession>
<protein>
    <recommendedName>
        <fullName evidence="4">Zinc ribbon domain-containing protein</fullName>
    </recommendedName>
</protein>
<evidence type="ECO:0000256" key="1">
    <source>
        <dbReference type="SAM" id="Phobius"/>
    </source>
</evidence>
<keyword evidence="1" id="KW-1133">Transmembrane helix</keyword>
<evidence type="ECO:0000313" key="3">
    <source>
        <dbReference type="Proteomes" id="UP000005824"/>
    </source>
</evidence>